<dbReference type="RefSeq" id="WP_019829157.1">
    <property type="nucleotide sequence ID" value="NZ_ATLR01000049.1"/>
</dbReference>
<reference evidence="12 13" key="1">
    <citation type="submission" date="2016-10" db="EMBL/GenBank/DDBJ databases">
        <authorList>
            <person name="Varghese N."/>
            <person name="Submissions S."/>
        </authorList>
    </citation>
    <scope>NUCLEOTIDE SEQUENCE [LARGE SCALE GENOMIC DNA]</scope>
    <source>
        <strain evidence="12 13">BS3667</strain>
    </source>
</reference>
<evidence type="ECO:0000256" key="5">
    <source>
        <dbReference type="ARBA" id="ARBA00022741"/>
    </source>
</evidence>
<dbReference type="Gene3D" id="3.40.50.300">
    <property type="entry name" value="P-loop containing nucleotide triphosphate hydrolases"/>
    <property type="match status" value="1"/>
</dbReference>
<dbReference type="InterPro" id="IPR006001">
    <property type="entry name" value="Therm_gnt_kin"/>
</dbReference>
<dbReference type="EMBL" id="LT629795">
    <property type="protein sequence ID" value="SDU73060.1"/>
    <property type="molecule type" value="Genomic_DNA"/>
</dbReference>
<sequence length="177" mass="18918">MSQPITALVIMGVAGCGKSSVSQALCQLNGATPIEGDAFHPAANIDKMSAGIPLTDEDRAGWLDSLCDELRRAVASGQRPVLTCSALKLRYRERLRGAVDGLGFVFLELTPEVAAARVADRPGHFMPKTLIDSQFAALESPTNESLVLTLNAAEMNIKQLASAAQDWWCEQTVMATS</sequence>
<dbReference type="EC" id="2.7.1.12" evidence="3 10"/>
<dbReference type="EMBL" id="JAEKCZ010000002">
    <property type="protein sequence ID" value="MBJ2255325.1"/>
    <property type="molecule type" value="Genomic_DNA"/>
</dbReference>
<evidence type="ECO:0000256" key="8">
    <source>
        <dbReference type="ARBA" id="ARBA00023064"/>
    </source>
</evidence>
<proteinExistence type="inferred from homology"/>
<keyword evidence="8" id="KW-0311">Gluconate utilization</keyword>
<dbReference type="FunFam" id="3.40.50.300:FF:000522">
    <property type="entry name" value="Gluconokinase"/>
    <property type="match status" value="1"/>
</dbReference>
<evidence type="ECO:0000313" key="14">
    <source>
        <dbReference type="Proteomes" id="UP000658390"/>
    </source>
</evidence>
<evidence type="ECO:0000256" key="9">
    <source>
        <dbReference type="ARBA" id="ARBA00048090"/>
    </source>
</evidence>
<keyword evidence="4 10" id="KW-0808">Transferase</keyword>
<dbReference type="AlphaFoldDB" id="A0A8I1FP64"/>
<dbReference type="GO" id="GO:0046316">
    <property type="term" value="F:gluconokinase activity"/>
    <property type="evidence" value="ECO:0007669"/>
    <property type="project" value="UniProtKB-EC"/>
</dbReference>
<keyword evidence="13" id="KW-1185">Reference proteome</keyword>
<keyword evidence="6 10" id="KW-0418">Kinase</keyword>
<dbReference type="NCBIfam" id="TIGR01313">
    <property type="entry name" value="therm_gnt_kin"/>
    <property type="match status" value="1"/>
</dbReference>
<evidence type="ECO:0000313" key="12">
    <source>
        <dbReference type="EMBL" id="SDU73060.1"/>
    </source>
</evidence>
<dbReference type="OrthoDB" id="9795716at2"/>
<evidence type="ECO:0000256" key="2">
    <source>
        <dbReference type="ARBA" id="ARBA00008420"/>
    </source>
</evidence>
<accession>A0A8I1FP64</accession>
<protein>
    <recommendedName>
        <fullName evidence="3 10">Gluconokinase</fullName>
        <ecNumber evidence="3 10">2.7.1.12</ecNumber>
    </recommendedName>
</protein>
<comment type="pathway">
    <text evidence="1">Carbohydrate acid metabolism.</text>
</comment>
<name>A0A8I1FP64_9PSED</name>
<evidence type="ECO:0000256" key="1">
    <source>
        <dbReference type="ARBA" id="ARBA00004761"/>
    </source>
</evidence>
<dbReference type="Proteomes" id="UP000182058">
    <property type="component" value="Chromosome I"/>
</dbReference>
<keyword evidence="5 10" id="KW-0547">Nucleotide-binding</keyword>
<evidence type="ECO:0000256" key="4">
    <source>
        <dbReference type="ARBA" id="ARBA00022679"/>
    </source>
</evidence>
<keyword evidence="7 10" id="KW-0067">ATP-binding</keyword>
<dbReference type="CDD" id="cd02021">
    <property type="entry name" value="GntK"/>
    <property type="match status" value="1"/>
</dbReference>
<gene>
    <name evidence="11" type="ORF">JFT45_02165</name>
    <name evidence="12" type="ORF">SAMN04490201_4414</name>
</gene>
<dbReference type="GO" id="GO:0005737">
    <property type="term" value="C:cytoplasm"/>
    <property type="evidence" value="ECO:0007669"/>
    <property type="project" value="TreeGrafter"/>
</dbReference>
<dbReference type="GO" id="GO:0005524">
    <property type="term" value="F:ATP binding"/>
    <property type="evidence" value="ECO:0007669"/>
    <property type="project" value="UniProtKB-KW"/>
</dbReference>
<evidence type="ECO:0000313" key="13">
    <source>
        <dbReference type="Proteomes" id="UP000182058"/>
    </source>
</evidence>
<dbReference type="GeneID" id="96621942"/>
<evidence type="ECO:0000256" key="6">
    <source>
        <dbReference type="ARBA" id="ARBA00022777"/>
    </source>
</evidence>
<comment type="similarity">
    <text evidence="2 10">Belongs to the gluconokinase GntK/GntV family.</text>
</comment>
<dbReference type="PANTHER" id="PTHR43442">
    <property type="entry name" value="GLUCONOKINASE-RELATED"/>
    <property type="match status" value="1"/>
</dbReference>
<dbReference type="Pfam" id="PF13671">
    <property type="entry name" value="AAA_33"/>
    <property type="match status" value="1"/>
</dbReference>
<evidence type="ECO:0000256" key="3">
    <source>
        <dbReference type="ARBA" id="ARBA00012054"/>
    </source>
</evidence>
<dbReference type="PANTHER" id="PTHR43442:SF3">
    <property type="entry name" value="GLUCONOKINASE-RELATED"/>
    <property type="match status" value="1"/>
</dbReference>
<organism evidence="11 14">
    <name type="scientific">Pseudomonas psychrophila</name>
    <dbReference type="NCBI Taxonomy" id="122355"/>
    <lineage>
        <taxon>Bacteria</taxon>
        <taxon>Pseudomonadati</taxon>
        <taxon>Pseudomonadota</taxon>
        <taxon>Gammaproteobacteria</taxon>
        <taxon>Pseudomonadales</taxon>
        <taxon>Pseudomonadaceae</taxon>
        <taxon>Pseudomonas</taxon>
    </lineage>
</organism>
<evidence type="ECO:0000313" key="11">
    <source>
        <dbReference type="EMBL" id="MBJ2255325.1"/>
    </source>
</evidence>
<dbReference type="InterPro" id="IPR027417">
    <property type="entry name" value="P-loop_NTPase"/>
</dbReference>
<dbReference type="SUPFAM" id="SSF52540">
    <property type="entry name" value="P-loop containing nucleoside triphosphate hydrolases"/>
    <property type="match status" value="1"/>
</dbReference>
<dbReference type="GO" id="GO:0019521">
    <property type="term" value="P:D-gluconate metabolic process"/>
    <property type="evidence" value="ECO:0007669"/>
    <property type="project" value="UniProtKB-KW"/>
</dbReference>
<reference evidence="11" key="2">
    <citation type="submission" date="2020-12" db="EMBL/GenBank/DDBJ databases">
        <title>Antibiotic resistance and phylogeny of Pseudomonas spp. isolated over three decades from chicken meat in the Norwegian food chain.</title>
        <authorList>
            <person name="Moen B."/>
        </authorList>
    </citation>
    <scope>NUCLEOTIDE SEQUENCE</scope>
    <source>
        <strain evidence="11">MF6762</strain>
    </source>
</reference>
<evidence type="ECO:0000256" key="7">
    <source>
        <dbReference type="ARBA" id="ARBA00022840"/>
    </source>
</evidence>
<evidence type="ECO:0000256" key="10">
    <source>
        <dbReference type="RuleBase" id="RU363066"/>
    </source>
</evidence>
<comment type="catalytic activity">
    <reaction evidence="9 10">
        <text>D-gluconate + ATP = 6-phospho-D-gluconate + ADP + H(+)</text>
        <dbReference type="Rhea" id="RHEA:19433"/>
        <dbReference type="ChEBI" id="CHEBI:15378"/>
        <dbReference type="ChEBI" id="CHEBI:18391"/>
        <dbReference type="ChEBI" id="CHEBI:30616"/>
        <dbReference type="ChEBI" id="CHEBI:58759"/>
        <dbReference type="ChEBI" id="CHEBI:456216"/>
        <dbReference type="EC" id="2.7.1.12"/>
    </reaction>
</comment>
<dbReference type="Proteomes" id="UP000658390">
    <property type="component" value="Unassembled WGS sequence"/>
</dbReference>